<reference evidence="1" key="1">
    <citation type="submission" date="2013-08" db="EMBL/GenBank/DDBJ databases">
        <authorList>
            <person name="Mendez C."/>
            <person name="Richter M."/>
            <person name="Ferrer M."/>
            <person name="Sanchez J."/>
        </authorList>
    </citation>
    <scope>NUCLEOTIDE SEQUENCE</scope>
</reference>
<accession>T1CRW6</accession>
<sequence>MENKAVREIFPRDAKKSYGLVELMKGASPIVRKEPEDTVYTWPNLIMIELICALLVTA</sequence>
<comment type="caution">
    <text evidence="1">The sequence shown here is derived from an EMBL/GenBank/DDBJ whole genome shotgun (WGS) entry which is preliminary data.</text>
</comment>
<organism evidence="1">
    <name type="scientific">mine drainage metagenome</name>
    <dbReference type="NCBI Taxonomy" id="410659"/>
    <lineage>
        <taxon>unclassified sequences</taxon>
        <taxon>metagenomes</taxon>
        <taxon>ecological metagenomes</taxon>
    </lineage>
</organism>
<dbReference type="EMBL" id="AUZX01004298">
    <property type="protein sequence ID" value="EQD71214.1"/>
    <property type="molecule type" value="Genomic_DNA"/>
</dbReference>
<protein>
    <submittedName>
        <fullName evidence="1">Cytochrome b/b6</fullName>
    </submittedName>
</protein>
<evidence type="ECO:0000313" key="1">
    <source>
        <dbReference type="EMBL" id="EQD71214.1"/>
    </source>
</evidence>
<dbReference type="AlphaFoldDB" id="T1CRW6"/>
<reference evidence="1" key="2">
    <citation type="journal article" date="2014" name="ISME J.">
        <title>Microbial stratification in low pH oxic and suboxic macroscopic growths along an acid mine drainage.</title>
        <authorList>
            <person name="Mendez-Garcia C."/>
            <person name="Mesa V."/>
            <person name="Sprenger R.R."/>
            <person name="Richter M."/>
            <person name="Diez M.S."/>
            <person name="Solano J."/>
            <person name="Bargiela R."/>
            <person name="Golyshina O.V."/>
            <person name="Manteca A."/>
            <person name="Ramos J.L."/>
            <person name="Gallego J.R."/>
            <person name="Llorente I."/>
            <person name="Martins Dos Santos V.A."/>
            <person name="Jensen O.N."/>
            <person name="Pelaez A.I."/>
            <person name="Sanchez J."/>
            <person name="Ferrer M."/>
        </authorList>
    </citation>
    <scope>NUCLEOTIDE SEQUENCE</scope>
</reference>
<feature type="non-terminal residue" evidence="1">
    <location>
        <position position="58"/>
    </location>
</feature>
<proteinExistence type="predicted"/>
<name>T1CRW6_9ZZZZ</name>
<gene>
    <name evidence="1" type="ORF">B1A_05900</name>
</gene>